<dbReference type="AlphaFoldDB" id="W7U268"/>
<accession>W7U268</accession>
<name>W7U268_9STRA</name>
<dbReference type="OrthoDB" id="3176171at2759"/>
<dbReference type="GO" id="GO:0008017">
    <property type="term" value="F:microtubule binding"/>
    <property type="evidence" value="ECO:0007669"/>
    <property type="project" value="InterPro"/>
</dbReference>
<dbReference type="Pfam" id="PF00225">
    <property type="entry name" value="Kinesin"/>
    <property type="match status" value="1"/>
</dbReference>
<sequence length="910" mass="99632">MASQMWSTMRKRGGKFLENLNHTVEGTASEFFELDDGFLEGSCRGEANNQIGPEEGYKAALIQFQLDQVKLTKEYQKVIGEKEAELRRVRELYKTETGKDLDGDDQGADPVVDNADTSVSSLIGVGTDSGGRNPMAAFANMSADQLRAQVEVLLDSVTSWESRVAELVESKADYAAQVARMRLQVERSDLRMGDLVDRVKLQQSEMEKYILMAEEGRARTVKDRETIEGLVRDYTALVAESQAQERQQASAIEDLETKRDELVVKLKAYERNIIHLIDSQAEAGLKHQDGGAAKADSHAETSAVDSTATMTATVDALQKEIKAKEEKIKQLLASPAASAPHTAHPPDTALLERAQVAEAEAERLRKELERAKQSLEQVTKAGEKVSSDYAALRARRDEEERAEAALREEVTELQAKLEASYKGGKAEIAALQDRLVKMEGAMVREVEGARVQAREEAKQTYQRLVEVANQEKEQALELYAQENRKRKAVHNKLLELQGNIRVLCRVRPMLAVEKASGEGGAKEVTEYPSPEDLLVTREDKGSRNKMAFEFDRVFAPGSSQAEVFEAVAPIVTSVMDGYSACIFAYGQTGSGKTHTMEGPSEDRGVNFRALEEMFRLRQDRQADMCYTLSLSMLEVYNETIRDLLAAKGKGGGAEMAKLEVRMSDNGSYDVPGLTLVEVHSLDEVWQFMTAGKQSRAVGAHDMNEHSSRSHCIVSLRVRGENLHDKSLATVSKLHLIDLAGSERLSKTDATGDRLKEAQNINKSLSALGDVINALGSKNKAHIPYRNSKLTFLLQDSLGGNSKVLMFVNISPASYNVSETVCSLQFAGRCRAVALGVAKKGVADNGAGLVEGGEREPLQDEEQIGKARGGRGGIARPRSTSPKALTSSPGAVGMGNRTSPSRSTQNSSLSR</sequence>
<keyword evidence="2 3" id="KW-0067">ATP-binding</keyword>
<dbReference type="PROSITE" id="PS00411">
    <property type="entry name" value="KINESIN_MOTOR_1"/>
    <property type="match status" value="1"/>
</dbReference>
<dbReference type="GO" id="GO:0005524">
    <property type="term" value="F:ATP binding"/>
    <property type="evidence" value="ECO:0007669"/>
    <property type="project" value="UniProtKB-UniRule"/>
</dbReference>
<dbReference type="Gene3D" id="3.40.850.10">
    <property type="entry name" value="Kinesin motor domain"/>
    <property type="match status" value="1"/>
</dbReference>
<feature type="domain" description="Kinesin motor" evidence="7">
    <location>
        <begin position="499"/>
        <end position="832"/>
    </location>
</feature>
<dbReference type="FunFam" id="3.40.850.10:FF:000113">
    <property type="entry name" value="Kinesin-like protein"/>
    <property type="match status" value="1"/>
</dbReference>
<evidence type="ECO:0000256" key="5">
    <source>
        <dbReference type="SAM" id="Coils"/>
    </source>
</evidence>
<evidence type="ECO:0000256" key="6">
    <source>
        <dbReference type="SAM" id="MobiDB-lite"/>
    </source>
</evidence>
<evidence type="ECO:0000256" key="4">
    <source>
        <dbReference type="RuleBase" id="RU000394"/>
    </source>
</evidence>
<evidence type="ECO:0000259" key="7">
    <source>
        <dbReference type="PROSITE" id="PS50067"/>
    </source>
</evidence>
<gene>
    <name evidence="8" type="ORF">Naga_100001g216</name>
</gene>
<dbReference type="SUPFAM" id="SSF52540">
    <property type="entry name" value="P-loop containing nucleoside triphosphate hydrolases"/>
    <property type="match status" value="1"/>
</dbReference>
<dbReference type="Proteomes" id="UP000019335">
    <property type="component" value="Chromosome 8"/>
</dbReference>
<evidence type="ECO:0000256" key="3">
    <source>
        <dbReference type="PROSITE-ProRule" id="PRU00283"/>
    </source>
</evidence>
<reference evidence="8 9" key="1">
    <citation type="journal article" date="2014" name="Mol. Plant">
        <title>Chromosome Scale Genome Assembly and Transcriptome Profiling of Nannochloropsis gaditana in Nitrogen Depletion.</title>
        <authorList>
            <person name="Corteggiani Carpinelli E."/>
            <person name="Telatin A."/>
            <person name="Vitulo N."/>
            <person name="Forcato C."/>
            <person name="D'Angelo M."/>
            <person name="Schiavon R."/>
            <person name="Vezzi A."/>
            <person name="Giacometti G.M."/>
            <person name="Morosinotto T."/>
            <person name="Valle G."/>
        </authorList>
    </citation>
    <scope>NUCLEOTIDE SEQUENCE [LARGE SCALE GENOMIC DNA]</scope>
    <source>
        <strain evidence="8 9">B-31</strain>
    </source>
</reference>
<feature type="compositionally biased region" description="Polar residues" evidence="6">
    <location>
        <begin position="878"/>
        <end position="888"/>
    </location>
</feature>
<feature type="binding site" evidence="3">
    <location>
        <begin position="586"/>
        <end position="593"/>
    </location>
    <ligand>
        <name>ATP</name>
        <dbReference type="ChEBI" id="CHEBI:30616"/>
    </ligand>
</feature>
<dbReference type="PANTHER" id="PTHR47972:SF28">
    <property type="entry name" value="KINESIN-LIKE PROTEIN KLP-3"/>
    <property type="match status" value="1"/>
</dbReference>
<evidence type="ECO:0000313" key="8">
    <source>
        <dbReference type="EMBL" id="EWM26774.1"/>
    </source>
</evidence>
<keyword evidence="4" id="KW-0493">Microtubule</keyword>
<feature type="coiled-coil region" evidence="5">
    <location>
        <begin position="307"/>
        <end position="416"/>
    </location>
</feature>
<dbReference type="CDD" id="cd01366">
    <property type="entry name" value="KISc_C_terminal"/>
    <property type="match status" value="1"/>
</dbReference>
<proteinExistence type="inferred from homology"/>
<dbReference type="GO" id="GO:0005874">
    <property type="term" value="C:microtubule"/>
    <property type="evidence" value="ECO:0007669"/>
    <property type="project" value="UniProtKB-KW"/>
</dbReference>
<feature type="coiled-coil region" evidence="5">
    <location>
        <begin position="454"/>
        <end position="485"/>
    </location>
</feature>
<protein>
    <recommendedName>
        <fullName evidence="4">Kinesin-like protein</fullName>
    </recommendedName>
</protein>
<evidence type="ECO:0000313" key="9">
    <source>
        <dbReference type="Proteomes" id="UP000019335"/>
    </source>
</evidence>
<organism evidence="8 9">
    <name type="scientific">Nannochloropsis gaditana</name>
    <dbReference type="NCBI Taxonomy" id="72520"/>
    <lineage>
        <taxon>Eukaryota</taxon>
        <taxon>Sar</taxon>
        <taxon>Stramenopiles</taxon>
        <taxon>Ochrophyta</taxon>
        <taxon>Eustigmatophyceae</taxon>
        <taxon>Eustigmatales</taxon>
        <taxon>Monodopsidaceae</taxon>
        <taxon>Nannochloropsis</taxon>
    </lineage>
</organism>
<dbReference type="InterPro" id="IPR027417">
    <property type="entry name" value="P-loop_NTPase"/>
</dbReference>
<feature type="compositionally biased region" description="Polar residues" evidence="6">
    <location>
        <begin position="895"/>
        <end position="910"/>
    </location>
</feature>
<dbReference type="InterPro" id="IPR058643">
    <property type="entry name" value="BRE1-like_CC"/>
</dbReference>
<keyword evidence="1 3" id="KW-0547">Nucleotide-binding</keyword>
<dbReference type="GO" id="GO:0007018">
    <property type="term" value="P:microtubule-based movement"/>
    <property type="evidence" value="ECO:0007669"/>
    <property type="project" value="InterPro"/>
</dbReference>
<keyword evidence="3 4" id="KW-0505">Motor protein</keyword>
<dbReference type="InterPro" id="IPR027640">
    <property type="entry name" value="Kinesin-like_fam"/>
</dbReference>
<feature type="region of interest" description="Disordered" evidence="6">
    <location>
        <begin position="845"/>
        <end position="910"/>
    </location>
</feature>
<dbReference type="PRINTS" id="PR00380">
    <property type="entry name" value="KINESINHEAVY"/>
</dbReference>
<evidence type="ECO:0000256" key="2">
    <source>
        <dbReference type="ARBA" id="ARBA00022840"/>
    </source>
</evidence>
<comment type="caution">
    <text evidence="8">The sequence shown here is derived from an EMBL/GenBank/DDBJ whole genome shotgun (WGS) entry which is preliminary data.</text>
</comment>
<dbReference type="EMBL" id="AZIL01000609">
    <property type="protein sequence ID" value="EWM26774.1"/>
    <property type="molecule type" value="Genomic_DNA"/>
</dbReference>
<dbReference type="GO" id="GO:0003777">
    <property type="term" value="F:microtubule motor activity"/>
    <property type="evidence" value="ECO:0007669"/>
    <property type="project" value="InterPro"/>
</dbReference>
<dbReference type="InterPro" id="IPR019821">
    <property type="entry name" value="Kinesin_motor_CS"/>
</dbReference>
<dbReference type="InterPro" id="IPR036961">
    <property type="entry name" value="Kinesin_motor_dom_sf"/>
</dbReference>
<dbReference type="InterPro" id="IPR001752">
    <property type="entry name" value="Kinesin_motor_dom"/>
</dbReference>
<dbReference type="SMART" id="SM00129">
    <property type="entry name" value="KISc"/>
    <property type="match status" value="1"/>
</dbReference>
<evidence type="ECO:0000256" key="1">
    <source>
        <dbReference type="ARBA" id="ARBA00022741"/>
    </source>
</evidence>
<keyword evidence="9" id="KW-1185">Reference proteome</keyword>
<keyword evidence="5" id="KW-0175">Coiled coil</keyword>
<dbReference type="PROSITE" id="PS50067">
    <property type="entry name" value="KINESIN_MOTOR_2"/>
    <property type="match status" value="1"/>
</dbReference>
<comment type="similarity">
    <text evidence="3 4">Belongs to the TRAFAC class myosin-kinesin ATPase superfamily. Kinesin family.</text>
</comment>
<dbReference type="Pfam" id="PF26095">
    <property type="entry name" value="CC_Bre1"/>
    <property type="match status" value="1"/>
</dbReference>
<dbReference type="PANTHER" id="PTHR47972">
    <property type="entry name" value="KINESIN-LIKE PROTEIN KLP-3"/>
    <property type="match status" value="1"/>
</dbReference>